<dbReference type="RefSeq" id="WP_189544078.1">
    <property type="nucleotide sequence ID" value="NZ_BMTF01000007.1"/>
</dbReference>
<protein>
    <submittedName>
        <fullName evidence="2">Uncharacterized protein</fullName>
    </submittedName>
</protein>
<name>A0ABQ2VZ60_9ACTN</name>
<keyword evidence="3" id="KW-1185">Reference proteome</keyword>
<evidence type="ECO:0000313" key="2">
    <source>
        <dbReference type="EMBL" id="GGV83543.1"/>
    </source>
</evidence>
<reference evidence="3" key="1">
    <citation type="journal article" date="2019" name="Int. J. Syst. Evol. Microbiol.">
        <title>The Global Catalogue of Microorganisms (GCM) 10K type strain sequencing project: providing services to taxonomists for standard genome sequencing and annotation.</title>
        <authorList>
            <consortium name="The Broad Institute Genomics Platform"/>
            <consortium name="The Broad Institute Genome Sequencing Center for Infectious Disease"/>
            <person name="Wu L."/>
            <person name="Ma J."/>
        </authorList>
    </citation>
    <scope>NUCLEOTIDE SEQUENCE [LARGE SCALE GENOMIC DNA]</scope>
    <source>
        <strain evidence="3">JCM 4376</strain>
    </source>
</reference>
<evidence type="ECO:0000313" key="3">
    <source>
        <dbReference type="Proteomes" id="UP000660675"/>
    </source>
</evidence>
<feature type="region of interest" description="Disordered" evidence="1">
    <location>
        <begin position="43"/>
        <end position="69"/>
    </location>
</feature>
<dbReference type="Proteomes" id="UP000660675">
    <property type="component" value="Unassembled WGS sequence"/>
</dbReference>
<evidence type="ECO:0000256" key="1">
    <source>
        <dbReference type="SAM" id="MobiDB-lite"/>
    </source>
</evidence>
<gene>
    <name evidence="2" type="ORF">GCM10015535_26840</name>
</gene>
<organism evidence="2 3">
    <name type="scientific">Streptomyces gelaticus</name>
    <dbReference type="NCBI Taxonomy" id="285446"/>
    <lineage>
        <taxon>Bacteria</taxon>
        <taxon>Bacillati</taxon>
        <taxon>Actinomycetota</taxon>
        <taxon>Actinomycetes</taxon>
        <taxon>Kitasatosporales</taxon>
        <taxon>Streptomycetaceae</taxon>
        <taxon>Streptomyces</taxon>
    </lineage>
</organism>
<accession>A0ABQ2VZ60</accession>
<dbReference type="EMBL" id="BMTF01000007">
    <property type="protein sequence ID" value="GGV83543.1"/>
    <property type="molecule type" value="Genomic_DNA"/>
</dbReference>
<proteinExistence type="predicted"/>
<sequence length="69" mass="7153">MELRHLTAFVAVAEEPPIRLRAALAWRAASAALRAVLAVAEEALPTPPGPAGSRTSASGNRDAPRLEPG</sequence>
<comment type="caution">
    <text evidence="2">The sequence shown here is derived from an EMBL/GenBank/DDBJ whole genome shotgun (WGS) entry which is preliminary data.</text>
</comment>